<keyword evidence="1" id="KW-0175">Coiled coil</keyword>
<dbReference type="Proteomes" id="UP000224877">
    <property type="component" value="Segment"/>
</dbReference>
<evidence type="ECO:0000256" key="1">
    <source>
        <dbReference type="SAM" id="Coils"/>
    </source>
</evidence>
<feature type="coiled-coil region" evidence="1">
    <location>
        <begin position="660"/>
        <end position="735"/>
    </location>
</feature>
<dbReference type="GO" id="GO:0016787">
    <property type="term" value="F:hydrolase activity"/>
    <property type="evidence" value="ECO:0007669"/>
    <property type="project" value="InterPro"/>
</dbReference>
<dbReference type="Pfam" id="PF00149">
    <property type="entry name" value="Metallophos"/>
    <property type="match status" value="1"/>
</dbReference>
<accession>A0A1B4XWF0</accession>
<feature type="domain" description="Calcineurin-like phosphoesterase" evidence="2">
    <location>
        <begin position="8"/>
        <end position="217"/>
    </location>
</feature>
<evidence type="ECO:0000259" key="2">
    <source>
        <dbReference type="Pfam" id="PF00149"/>
    </source>
</evidence>
<reference evidence="3 4" key="1">
    <citation type="submission" date="2016-07" db="EMBL/GenBank/DDBJ databases">
        <title>Characterization of three bacteriophages infecting bacteria isolated from shrimp culture pond water.</title>
        <authorList>
            <person name="Khoa H.V."/>
        </authorList>
    </citation>
    <scope>NUCLEOTIDE SEQUENCE [LARGE SCALE GENOMIC DNA]</scope>
</reference>
<evidence type="ECO:0000313" key="4">
    <source>
        <dbReference type="Proteomes" id="UP000224877"/>
    </source>
</evidence>
<protein>
    <submittedName>
        <fullName evidence="3">DNA repair</fullName>
    </submittedName>
</protein>
<sequence length="1310" mass="150686">MELKTIKRICHLADFQLEARSTPTGNRYDEMIKTIDLILERIREQKPEMNVITGDLIEFCRTTSAERMLLSYFLKELSNIATTVISLGNHDLASTNNTILMNNDMQVISDDVENVIKMINLPNIHLLKRTGFYEVDGVKFANWGHYEKYNKVDRLPYSPWDLDDAKDKNPMDYIELFHDPIANCKGFDDKPMEQFSSYKIKLSHFRSPLVLAGDIHNPDIIRTSTTTFTYCSSTIMRNFGEGNYYRNGICRQKGNSKHGFNMVNYNGTRYSEIEFIRVNPIVTRHTIELDEKFKYDDYSLLDIQSSPLNMIRFKVLDNVDLFYEHQDKIYEYLKGRCNCIIEDPVFGKTVGIDFNDVETTVENMDELFTTESILEKAQEYINVAIDKTSTVSADEKEKGKELLMRMFRKEFAEKGDIINELKDIRLVSFDIDNALTFGDGVNVKFSDECSIVRVLGSNAVGKTKLYTLVGYMFTDVLDQNMKVTTKKDNRLSLFNYTRPNDVVNLVLSFTVNGQPYKLTKTISRNWKRGVSNWRKADWKNSITGVPSLEVTLTKPTGEVVDNYESVHEFMTGLINQNEFFGQMFVNQSSLSQLLKMKSDKLIFEILRIVGLDFFEPMNERYDDFKDKTLNSLTKPEGTIDGLFNKIAENDDDIKKNESRLEEIKLDFKSIDIEKEELNSKLKELNEKVGNVKPVSEIEKSITESNTKMQSHSDDLAKKNTELDKLNTANENLNLDSINKSITEKEAEKLLKIQEKSNKVSEKNNIQPVIDTIETEIRNHETMLRNEHNKKITDIEAKIIDKKSKKAVKNTRLKEIGNIVQTRLNERKELHNNELSKSSKLLNDKSVEYNNKSTESSTAKNNLESSKSSYNTLEERLHSLEDSTKCHKCNAYVDKDIEGSIQLTKNEMIEKSKDISKYNELVIKLSNEALVLLSEKDKLQKEYDALKSKEITYKITEDAELTKEVKEISTFFKTIDIEIKELETKKTELEDDETYLDVDYIKTRKNQIVEKIQSKNTIDLTIKTLQDEIDVIDGDITKLRSNIDLKNRIENAITSTKGSIDLIEKDIEIVKGQLTILENEKLVSNGLSDVFKDIEFNEGLLKKKDEVVIQLTSEQSILKTKNVTLREGIVNIEKDIVSLKKYNLITSILKQYKIMLGNKGLQKYIFISIIDLLNKNLSELLSDVPLRLFFDKESLELRMIDLKKEAISGVLLTSGMETSILGLSLLKSLKSLNRLLKTNFLFIDEISGQLNNGEGLSYKADNYEKVFVDLMSRMKQDISLYVVDHDIEDIGETRVLEVIPTNDGSKIVEKI</sequence>
<keyword evidence="4" id="KW-1185">Reference proteome</keyword>
<dbReference type="InterPro" id="IPR027417">
    <property type="entry name" value="P-loop_NTPase"/>
</dbReference>
<feature type="coiled-coil region" evidence="1">
    <location>
        <begin position="1021"/>
        <end position="1079"/>
    </location>
</feature>
<dbReference type="EMBL" id="LC168164">
    <property type="protein sequence ID" value="BAV39141.1"/>
    <property type="molecule type" value="Genomic_DNA"/>
</dbReference>
<name>A0A1B4XWF0_9CAUD</name>
<dbReference type="InterPro" id="IPR029052">
    <property type="entry name" value="Metallo-depent_PP-like"/>
</dbReference>
<gene>
    <name evidence="3" type="ORF">BPT24_019</name>
</gene>
<dbReference type="PANTHER" id="PTHR32114:SF2">
    <property type="entry name" value="ABC TRANSPORTER ABCH.3"/>
    <property type="match status" value="1"/>
</dbReference>
<dbReference type="Gene3D" id="3.60.21.10">
    <property type="match status" value="1"/>
</dbReference>
<evidence type="ECO:0000313" key="3">
    <source>
        <dbReference type="EMBL" id="BAV39141.1"/>
    </source>
</evidence>
<dbReference type="Gene3D" id="3.40.50.300">
    <property type="entry name" value="P-loop containing nucleotide triphosphate hydrolases"/>
    <property type="match status" value="1"/>
</dbReference>
<organism evidence="3 4">
    <name type="scientific">Tenacibaculum phage pT24</name>
    <dbReference type="NCBI Taxonomy" id="1880590"/>
    <lineage>
        <taxon>Viruses</taxon>
        <taxon>Duplodnaviria</taxon>
        <taxon>Heunggongvirae</taxon>
        <taxon>Uroviricota</taxon>
        <taxon>Caudoviricetes</taxon>
        <taxon>Kungbxnavirus</taxon>
        <taxon>Kungbxnavirus pT24</taxon>
    </lineage>
</organism>
<dbReference type="PANTHER" id="PTHR32114">
    <property type="entry name" value="ABC TRANSPORTER ABCH.3"/>
    <property type="match status" value="1"/>
</dbReference>
<proteinExistence type="predicted"/>
<dbReference type="SUPFAM" id="SSF56300">
    <property type="entry name" value="Metallo-dependent phosphatases"/>
    <property type="match status" value="1"/>
</dbReference>
<dbReference type="InterPro" id="IPR004843">
    <property type="entry name" value="Calcineurin-like_PHP"/>
</dbReference>
<feature type="coiled-coil region" evidence="1">
    <location>
        <begin position="921"/>
        <end position="991"/>
    </location>
</feature>